<dbReference type="AlphaFoldDB" id="A0A223S5R1"/>
<dbReference type="CDD" id="cd16936">
    <property type="entry name" value="HATPase_RsbW-like"/>
    <property type="match status" value="1"/>
</dbReference>
<gene>
    <name evidence="3" type="ORF">CDO52_12270</name>
</gene>
<feature type="domain" description="Histidine kinase/HSP90-like ATPase" evidence="2">
    <location>
        <begin position="16"/>
        <end position="147"/>
    </location>
</feature>
<proteinExistence type="predicted"/>
<keyword evidence="3" id="KW-0067">ATP-binding</keyword>
<evidence type="ECO:0000313" key="4">
    <source>
        <dbReference type="Proteomes" id="UP000215005"/>
    </source>
</evidence>
<keyword evidence="1" id="KW-0808">Transferase</keyword>
<evidence type="ECO:0000259" key="2">
    <source>
        <dbReference type="Pfam" id="PF13581"/>
    </source>
</evidence>
<keyword evidence="3" id="KW-0547">Nucleotide-binding</keyword>
<dbReference type="Pfam" id="PF13581">
    <property type="entry name" value="HATPase_c_2"/>
    <property type="match status" value="1"/>
</dbReference>
<name>A0A223S5R1_9ACTN</name>
<dbReference type="InterPro" id="IPR003594">
    <property type="entry name" value="HATPase_dom"/>
</dbReference>
<protein>
    <submittedName>
        <fullName evidence="3">ATP-binding protein</fullName>
    </submittedName>
</protein>
<organism evidence="3 4">
    <name type="scientific">Nocardiopsis gilva YIM 90087</name>
    <dbReference type="NCBI Taxonomy" id="1235441"/>
    <lineage>
        <taxon>Bacteria</taxon>
        <taxon>Bacillati</taxon>
        <taxon>Actinomycetota</taxon>
        <taxon>Actinomycetes</taxon>
        <taxon>Streptosporangiales</taxon>
        <taxon>Nocardiopsidaceae</taxon>
        <taxon>Nocardiopsis</taxon>
    </lineage>
</organism>
<dbReference type="InterPro" id="IPR050267">
    <property type="entry name" value="Anti-sigma-factor_SerPK"/>
</dbReference>
<evidence type="ECO:0000256" key="1">
    <source>
        <dbReference type="ARBA" id="ARBA00022527"/>
    </source>
</evidence>
<dbReference type="GO" id="GO:0005524">
    <property type="term" value="F:ATP binding"/>
    <property type="evidence" value="ECO:0007669"/>
    <property type="project" value="UniProtKB-KW"/>
</dbReference>
<dbReference type="PANTHER" id="PTHR35526:SF3">
    <property type="entry name" value="ANTI-SIGMA-F FACTOR RSBW"/>
    <property type="match status" value="1"/>
</dbReference>
<dbReference type="KEGG" id="ngv:CDO52_12270"/>
<dbReference type="Gene3D" id="3.30.565.10">
    <property type="entry name" value="Histidine kinase-like ATPase, C-terminal domain"/>
    <property type="match status" value="1"/>
</dbReference>
<dbReference type="InterPro" id="IPR036890">
    <property type="entry name" value="HATPase_C_sf"/>
</dbReference>
<dbReference type="EMBL" id="CP022753">
    <property type="protein sequence ID" value="ASU83456.1"/>
    <property type="molecule type" value="Genomic_DNA"/>
</dbReference>
<accession>A0A223S5R1</accession>
<dbReference type="PANTHER" id="PTHR35526">
    <property type="entry name" value="ANTI-SIGMA-F FACTOR RSBW-RELATED"/>
    <property type="match status" value="1"/>
</dbReference>
<keyword evidence="1" id="KW-0723">Serine/threonine-protein kinase</keyword>
<keyword evidence="4" id="KW-1185">Reference proteome</keyword>
<dbReference type="Proteomes" id="UP000215005">
    <property type="component" value="Chromosome"/>
</dbReference>
<reference evidence="3 4" key="1">
    <citation type="submission" date="2017-08" db="EMBL/GenBank/DDBJ databases">
        <title>The complete genome sequence of Nocardiopsis gilva YIM 90087.</title>
        <authorList>
            <person name="Yin M."/>
            <person name="Tang S."/>
        </authorList>
    </citation>
    <scope>NUCLEOTIDE SEQUENCE [LARGE SCALE GENOMIC DNA]</scope>
    <source>
        <strain evidence="3 4">YIM 90087</strain>
    </source>
</reference>
<evidence type="ECO:0000313" key="3">
    <source>
        <dbReference type="EMBL" id="ASU83456.1"/>
    </source>
</evidence>
<sequence>MPSVLPLAPHTNSPSVARAFLTSSLIPLGCSQGSVDDARLMVSEAVANAIEHGRAPIHLSVTSKFTRVEVEVYDSDPTHLELPRCPVDYVEGEIVGDDLDSFLGTIDEDMASVRLSESGRGLDLISNLSDGRCGWRSRPPGKVVWFSAPVPIDPGPSAIELRIARPGSEWAFSPLVDQSLRAQIQEALR</sequence>
<dbReference type="GO" id="GO:0004674">
    <property type="term" value="F:protein serine/threonine kinase activity"/>
    <property type="evidence" value="ECO:0007669"/>
    <property type="project" value="UniProtKB-KW"/>
</dbReference>
<keyword evidence="1" id="KW-0418">Kinase</keyword>